<evidence type="ECO:0000313" key="2">
    <source>
        <dbReference type="EMBL" id="KAF6447635.1"/>
    </source>
</evidence>
<protein>
    <submittedName>
        <fullName evidence="2">Uncharacterized protein</fullName>
    </submittedName>
</protein>
<dbReference type="Proteomes" id="UP000593571">
    <property type="component" value="Unassembled WGS sequence"/>
</dbReference>
<evidence type="ECO:0000256" key="1">
    <source>
        <dbReference type="SAM" id="MobiDB-lite"/>
    </source>
</evidence>
<proteinExistence type="predicted"/>
<dbReference type="EMBL" id="JACASE010000007">
    <property type="protein sequence ID" value="KAF6447635.1"/>
    <property type="molecule type" value="Genomic_DNA"/>
</dbReference>
<feature type="region of interest" description="Disordered" evidence="1">
    <location>
        <begin position="1"/>
        <end position="49"/>
    </location>
</feature>
<sequence length="201" mass="21257">MQTQCSEAGCGGHQVSRTPSDLGGAGGRHEDGAEAATAPPPRCPPSPGCVPRQKCRHGARLPSCPIGGPGPSTLCEPSAGAAGASLSPATLSGFFRKHFSATAQHFLMRNLRTGRWYWTPSVNILISLLYSLTSMSLEIHVLKQSEMPRFQNQTPSLLLTRSSGSAGTFATSQVHWGHKGQRLLKHTPPSLGRSGFCEGKA</sequence>
<dbReference type="AlphaFoldDB" id="A0A7J8FJ72"/>
<reference evidence="2 3" key="1">
    <citation type="journal article" date="2020" name="Nature">
        <title>Six reference-quality genomes reveal evolution of bat adaptations.</title>
        <authorList>
            <person name="Jebb D."/>
            <person name="Huang Z."/>
            <person name="Pippel M."/>
            <person name="Hughes G.M."/>
            <person name="Lavrichenko K."/>
            <person name="Devanna P."/>
            <person name="Winkler S."/>
            <person name="Jermiin L.S."/>
            <person name="Skirmuntt E.C."/>
            <person name="Katzourakis A."/>
            <person name="Burkitt-Gray L."/>
            <person name="Ray D.A."/>
            <person name="Sullivan K.A.M."/>
            <person name="Roscito J.G."/>
            <person name="Kirilenko B.M."/>
            <person name="Davalos L.M."/>
            <person name="Corthals A.P."/>
            <person name="Power M.L."/>
            <person name="Jones G."/>
            <person name="Ransome R.D."/>
            <person name="Dechmann D.K.N."/>
            <person name="Locatelli A.G."/>
            <person name="Puechmaille S.J."/>
            <person name="Fedrigo O."/>
            <person name="Jarvis E.D."/>
            <person name="Hiller M."/>
            <person name="Vernes S.C."/>
            <person name="Myers E.W."/>
            <person name="Teeling E.C."/>
        </authorList>
    </citation>
    <scope>NUCLEOTIDE SEQUENCE [LARGE SCALE GENOMIC DNA]</scope>
    <source>
        <strain evidence="2">MRouAeg1</strain>
        <tissue evidence="2">Muscle</tissue>
    </source>
</reference>
<evidence type="ECO:0000313" key="3">
    <source>
        <dbReference type="Proteomes" id="UP000593571"/>
    </source>
</evidence>
<gene>
    <name evidence="2" type="ORF">HJG63_012039</name>
</gene>
<name>A0A7J8FJ72_ROUAE</name>
<organism evidence="2 3">
    <name type="scientific">Rousettus aegyptiacus</name>
    <name type="common">Egyptian fruit bat</name>
    <name type="synonym">Pteropus aegyptiacus</name>
    <dbReference type="NCBI Taxonomy" id="9407"/>
    <lineage>
        <taxon>Eukaryota</taxon>
        <taxon>Metazoa</taxon>
        <taxon>Chordata</taxon>
        <taxon>Craniata</taxon>
        <taxon>Vertebrata</taxon>
        <taxon>Euteleostomi</taxon>
        <taxon>Mammalia</taxon>
        <taxon>Eutheria</taxon>
        <taxon>Laurasiatheria</taxon>
        <taxon>Chiroptera</taxon>
        <taxon>Yinpterochiroptera</taxon>
        <taxon>Pteropodoidea</taxon>
        <taxon>Pteropodidae</taxon>
        <taxon>Rousettinae</taxon>
        <taxon>Rousettus</taxon>
    </lineage>
</organism>
<accession>A0A7J8FJ72</accession>
<feature type="compositionally biased region" description="Pro residues" evidence="1">
    <location>
        <begin position="38"/>
        <end position="48"/>
    </location>
</feature>
<comment type="caution">
    <text evidence="2">The sequence shown here is derived from an EMBL/GenBank/DDBJ whole genome shotgun (WGS) entry which is preliminary data.</text>
</comment>
<keyword evidence="3" id="KW-1185">Reference proteome</keyword>